<sequence>MRRASEMKFEISAEVSLMKLELNISISIPKCVDTEIVINPFTPFPDIFSRQNQSPSTRNASASQPFLTLFIGTQIPSVEWWNEDETQKDIVREDVSKLVREAFRFGTFDGSILELISGGVGPPRLITLCGIDPEFHHLHPRGASARRPR</sequence>
<proteinExistence type="predicted"/>
<reference evidence="1 2" key="1">
    <citation type="submission" date="2024-01" db="EMBL/GenBank/DDBJ databases">
        <title>The genomes of 5 underutilized Papilionoideae crops provide insights into root nodulation and disease resistanc.</title>
        <authorList>
            <person name="Jiang F."/>
        </authorList>
    </citation>
    <scope>NUCLEOTIDE SEQUENCE [LARGE SCALE GENOMIC DNA]</scope>
    <source>
        <strain evidence="1">LVBAO_FW01</strain>
        <tissue evidence="1">Leaves</tissue>
    </source>
</reference>
<protein>
    <submittedName>
        <fullName evidence="1">Uncharacterized protein</fullName>
    </submittedName>
</protein>
<evidence type="ECO:0000313" key="2">
    <source>
        <dbReference type="Proteomes" id="UP001367508"/>
    </source>
</evidence>
<gene>
    <name evidence="1" type="ORF">VNO77_24354</name>
</gene>
<comment type="caution">
    <text evidence="1">The sequence shown here is derived from an EMBL/GenBank/DDBJ whole genome shotgun (WGS) entry which is preliminary data.</text>
</comment>
<accession>A0AAN9QG58</accession>
<dbReference type="Proteomes" id="UP001367508">
    <property type="component" value="Unassembled WGS sequence"/>
</dbReference>
<organism evidence="1 2">
    <name type="scientific">Canavalia gladiata</name>
    <name type="common">Sword bean</name>
    <name type="synonym">Dolichos gladiatus</name>
    <dbReference type="NCBI Taxonomy" id="3824"/>
    <lineage>
        <taxon>Eukaryota</taxon>
        <taxon>Viridiplantae</taxon>
        <taxon>Streptophyta</taxon>
        <taxon>Embryophyta</taxon>
        <taxon>Tracheophyta</taxon>
        <taxon>Spermatophyta</taxon>
        <taxon>Magnoliopsida</taxon>
        <taxon>eudicotyledons</taxon>
        <taxon>Gunneridae</taxon>
        <taxon>Pentapetalae</taxon>
        <taxon>rosids</taxon>
        <taxon>fabids</taxon>
        <taxon>Fabales</taxon>
        <taxon>Fabaceae</taxon>
        <taxon>Papilionoideae</taxon>
        <taxon>50 kb inversion clade</taxon>
        <taxon>NPAAA clade</taxon>
        <taxon>indigoferoid/millettioid clade</taxon>
        <taxon>Phaseoleae</taxon>
        <taxon>Canavalia</taxon>
    </lineage>
</organism>
<name>A0AAN9QG58_CANGL</name>
<evidence type="ECO:0000313" key="1">
    <source>
        <dbReference type="EMBL" id="KAK7330168.1"/>
    </source>
</evidence>
<keyword evidence="2" id="KW-1185">Reference proteome</keyword>
<dbReference type="AlphaFoldDB" id="A0AAN9QG58"/>
<dbReference type="EMBL" id="JAYMYQ010000005">
    <property type="protein sequence ID" value="KAK7330168.1"/>
    <property type="molecule type" value="Genomic_DNA"/>
</dbReference>